<evidence type="ECO:0000259" key="5">
    <source>
        <dbReference type="Pfam" id="PF00884"/>
    </source>
</evidence>
<keyword evidence="3 6" id="KW-0378">Hydrolase</keyword>
<sequence length="468" mass="52220">MKQKESHPMQVPHSLRAFFFLLLVLLWSTSAADANTKPASPNVLVILVDDLGYGDLSSYGASDLKSPHIDKLIASGMKFTNFYANCPVCSPTRAALLTGHYQDLVGVPGVIRTHPENSWGYFLPSAPTLANVFQQAGYHTGIIGKWHLGLESPNTPNERGFDTFHGFLGDMMDDYYLHRRHNVNYMRFNQKTITPKGHATDLFTDWTCEFLEQQAKTTEPFFLYLAYNAPHTPIQPPDEWVEKVTQREAGITQKRAKLVALIEHLDAGIGKVIQTLDQTGLSENTIIVFTSDNGGQVNVGANNGNLRDGKQSVYQGGLKVPAGIVWKNRIAPHSQTDFMAMSMDLFPTLCEAAGITVPANLDAVSFLPTLEGKSQLSLRKHWFFRRREGGNRYGGKTIEAIRSGDWKLLQNSPFAPLELYNLKTDPLETKDLANKNRKKFNELSALLRAEIQRYGSVPWQKPLNSAAK</sequence>
<dbReference type="Pfam" id="PF00884">
    <property type="entry name" value="Sulfatase"/>
    <property type="match status" value="1"/>
</dbReference>
<dbReference type="KEGG" id="gaw:V144x_29380"/>
<evidence type="ECO:0000313" key="6">
    <source>
        <dbReference type="EMBL" id="QDT97463.1"/>
    </source>
</evidence>
<keyword evidence="4" id="KW-0106">Calcium</keyword>
<accession>A0A517VWT4</accession>
<evidence type="ECO:0000313" key="7">
    <source>
        <dbReference type="Proteomes" id="UP000318704"/>
    </source>
</evidence>
<evidence type="ECO:0000256" key="4">
    <source>
        <dbReference type="ARBA" id="ARBA00022837"/>
    </source>
</evidence>
<dbReference type="EMBL" id="CP037920">
    <property type="protein sequence ID" value="QDT97463.1"/>
    <property type="molecule type" value="Genomic_DNA"/>
</dbReference>
<reference evidence="6 7" key="1">
    <citation type="submission" date="2019-03" db="EMBL/GenBank/DDBJ databases">
        <title>Deep-cultivation of Planctomycetes and their phenomic and genomic characterization uncovers novel biology.</title>
        <authorList>
            <person name="Wiegand S."/>
            <person name="Jogler M."/>
            <person name="Boedeker C."/>
            <person name="Pinto D."/>
            <person name="Vollmers J."/>
            <person name="Rivas-Marin E."/>
            <person name="Kohn T."/>
            <person name="Peeters S.H."/>
            <person name="Heuer A."/>
            <person name="Rast P."/>
            <person name="Oberbeckmann S."/>
            <person name="Bunk B."/>
            <person name="Jeske O."/>
            <person name="Meyerdierks A."/>
            <person name="Storesund J.E."/>
            <person name="Kallscheuer N."/>
            <person name="Luecker S."/>
            <person name="Lage O.M."/>
            <person name="Pohl T."/>
            <person name="Merkel B.J."/>
            <person name="Hornburger P."/>
            <person name="Mueller R.-W."/>
            <person name="Bruemmer F."/>
            <person name="Labrenz M."/>
            <person name="Spormann A.M."/>
            <person name="Op den Camp H."/>
            <person name="Overmann J."/>
            <person name="Amann R."/>
            <person name="Jetten M.S.M."/>
            <person name="Mascher T."/>
            <person name="Medema M.H."/>
            <person name="Devos D.P."/>
            <person name="Kaster A.-K."/>
            <person name="Ovreas L."/>
            <person name="Rohde M."/>
            <person name="Galperin M.Y."/>
            <person name="Jogler C."/>
        </authorList>
    </citation>
    <scope>NUCLEOTIDE SEQUENCE [LARGE SCALE GENOMIC DNA]</scope>
    <source>
        <strain evidence="6 7">V144</strain>
    </source>
</reference>
<dbReference type="PANTHER" id="PTHR42693:SF33">
    <property type="entry name" value="ARYLSULFATASE"/>
    <property type="match status" value="1"/>
</dbReference>
<evidence type="ECO:0000256" key="1">
    <source>
        <dbReference type="ARBA" id="ARBA00008779"/>
    </source>
</evidence>
<gene>
    <name evidence="6" type="primary">atsA_36</name>
    <name evidence="6" type="ORF">V144x_29380</name>
</gene>
<dbReference type="Gene3D" id="3.30.1120.10">
    <property type="match status" value="1"/>
</dbReference>
<dbReference type="InterPro" id="IPR000917">
    <property type="entry name" value="Sulfatase_N"/>
</dbReference>
<comment type="similarity">
    <text evidence="1">Belongs to the sulfatase family.</text>
</comment>
<dbReference type="SUPFAM" id="SSF53649">
    <property type="entry name" value="Alkaline phosphatase-like"/>
    <property type="match status" value="1"/>
</dbReference>
<dbReference type="RefSeq" id="WP_232102815.1">
    <property type="nucleotide sequence ID" value="NZ_CP037920.1"/>
</dbReference>
<protein>
    <submittedName>
        <fullName evidence="6">Arylsulfatase</fullName>
        <ecNumber evidence="6">3.1.6.1</ecNumber>
    </submittedName>
</protein>
<name>A0A517VWT4_9PLAN</name>
<dbReference type="InterPro" id="IPR050738">
    <property type="entry name" value="Sulfatase"/>
</dbReference>
<proteinExistence type="inferred from homology"/>
<dbReference type="GO" id="GO:0004065">
    <property type="term" value="F:arylsulfatase activity"/>
    <property type="evidence" value="ECO:0007669"/>
    <property type="project" value="UniProtKB-EC"/>
</dbReference>
<organism evidence="6 7">
    <name type="scientific">Gimesia aquarii</name>
    <dbReference type="NCBI Taxonomy" id="2527964"/>
    <lineage>
        <taxon>Bacteria</taxon>
        <taxon>Pseudomonadati</taxon>
        <taxon>Planctomycetota</taxon>
        <taxon>Planctomycetia</taxon>
        <taxon>Planctomycetales</taxon>
        <taxon>Planctomycetaceae</taxon>
        <taxon>Gimesia</taxon>
    </lineage>
</organism>
<dbReference type="InterPro" id="IPR017850">
    <property type="entry name" value="Alkaline_phosphatase_core_sf"/>
</dbReference>
<dbReference type="PANTHER" id="PTHR42693">
    <property type="entry name" value="ARYLSULFATASE FAMILY MEMBER"/>
    <property type="match status" value="1"/>
</dbReference>
<evidence type="ECO:0000256" key="2">
    <source>
        <dbReference type="ARBA" id="ARBA00022723"/>
    </source>
</evidence>
<dbReference type="Proteomes" id="UP000318704">
    <property type="component" value="Chromosome"/>
</dbReference>
<dbReference type="PROSITE" id="PS00149">
    <property type="entry name" value="SULFATASE_2"/>
    <property type="match status" value="1"/>
</dbReference>
<dbReference type="PROSITE" id="PS00523">
    <property type="entry name" value="SULFATASE_1"/>
    <property type="match status" value="1"/>
</dbReference>
<dbReference type="InterPro" id="IPR024607">
    <property type="entry name" value="Sulfatase_CS"/>
</dbReference>
<keyword evidence="2" id="KW-0479">Metal-binding</keyword>
<dbReference type="Gene3D" id="3.40.720.10">
    <property type="entry name" value="Alkaline Phosphatase, subunit A"/>
    <property type="match status" value="1"/>
</dbReference>
<dbReference type="GO" id="GO:0046872">
    <property type="term" value="F:metal ion binding"/>
    <property type="evidence" value="ECO:0007669"/>
    <property type="project" value="UniProtKB-KW"/>
</dbReference>
<evidence type="ECO:0000256" key="3">
    <source>
        <dbReference type="ARBA" id="ARBA00022801"/>
    </source>
</evidence>
<dbReference type="EC" id="3.1.6.1" evidence="6"/>
<feature type="domain" description="Sulfatase N-terminal" evidence="5">
    <location>
        <begin position="41"/>
        <end position="355"/>
    </location>
</feature>
<dbReference type="AlphaFoldDB" id="A0A517VWT4"/>